<protein>
    <submittedName>
        <fullName evidence="2">Uncharacterized protein</fullName>
    </submittedName>
</protein>
<comment type="caution">
    <text evidence="2">The sequence shown here is derived from an EMBL/GenBank/DDBJ whole genome shotgun (WGS) entry which is preliminary data.</text>
</comment>
<dbReference type="EMBL" id="QNVT01000023">
    <property type="protein sequence ID" value="REC60619.1"/>
    <property type="molecule type" value="Genomic_DNA"/>
</dbReference>
<keyword evidence="1" id="KW-0472">Membrane</keyword>
<proteinExistence type="predicted"/>
<keyword evidence="3" id="KW-1185">Reference proteome</keyword>
<organism evidence="2 3">
    <name type="scientific">Chryseobacterium pennae</name>
    <dbReference type="NCBI Taxonomy" id="2258962"/>
    <lineage>
        <taxon>Bacteria</taxon>
        <taxon>Pseudomonadati</taxon>
        <taxon>Bacteroidota</taxon>
        <taxon>Flavobacteriia</taxon>
        <taxon>Flavobacteriales</taxon>
        <taxon>Weeksellaceae</taxon>
        <taxon>Chryseobacterium group</taxon>
        <taxon>Chryseobacterium</taxon>
    </lineage>
</organism>
<evidence type="ECO:0000313" key="3">
    <source>
        <dbReference type="Proteomes" id="UP000256686"/>
    </source>
</evidence>
<reference evidence="3" key="1">
    <citation type="submission" date="2018-06" db="EMBL/GenBank/DDBJ databases">
        <authorList>
            <person name="Lum Nde A."/>
            <person name="Hugo C."/>
        </authorList>
    </citation>
    <scope>NUCLEOTIDE SEQUENCE [LARGE SCALE GENOMIC DNA]</scope>
    <source>
        <strain evidence="3">1_F178</strain>
    </source>
</reference>
<keyword evidence="1" id="KW-1133">Transmembrane helix</keyword>
<name>A0A3D9C4E9_9FLAO</name>
<dbReference type="Proteomes" id="UP000256686">
    <property type="component" value="Unassembled WGS sequence"/>
</dbReference>
<dbReference type="RefSeq" id="WP_115972585.1">
    <property type="nucleotide sequence ID" value="NZ_QNVT01000023.1"/>
</dbReference>
<keyword evidence="1" id="KW-0812">Transmembrane</keyword>
<feature type="transmembrane region" description="Helical" evidence="1">
    <location>
        <begin position="6"/>
        <end position="23"/>
    </location>
</feature>
<accession>A0A3D9C4E9</accession>
<gene>
    <name evidence="2" type="ORF">DRF65_20380</name>
</gene>
<evidence type="ECO:0000313" key="2">
    <source>
        <dbReference type="EMBL" id="REC60619.1"/>
    </source>
</evidence>
<evidence type="ECO:0000256" key="1">
    <source>
        <dbReference type="SAM" id="Phobius"/>
    </source>
</evidence>
<dbReference type="AlphaFoldDB" id="A0A3D9C4E9"/>
<sequence length="138" mass="16343">MNKKIILGISILSIILFLIYFVNREKRVDTEFMGEYNFKIFNDSLFKSSYFHESFGYIISDYDLKNIGISILSNTKLSKTDEYIFVINHPIKKVVEYDDGIDYVKKTPIKVEIDSTKTTNKIYVYRLKNQNKYRLILP</sequence>